<gene>
    <name evidence="2" type="ORF">HSR6_1727</name>
</gene>
<sequence length="105" mass="11455">MAETTQTTQRSLFKPEYRAAIATVVAIVVTFGIFIGVTGYHPPVTEWVPSAVGLVGLEVAYSTYNDLWLLVRVLLGAYITFVLLVVALQLIGTWRRLIVDAGGES</sequence>
<dbReference type="Proteomes" id="UP000186165">
    <property type="component" value="Chromosome"/>
</dbReference>
<keyword evidence="1" id="KW-1133">Transmembrane helix</keyword>
<accession>A0A1J1ADE1</accession>
<dbReference type="AlphaFoldDB" id="A0A1J1ADE1"/>
<evidence type="ECO:0000313" key="3">
    <source>
        <dbReference type="Proteomes" id="UP000186165"/>
    </source>
</evidence>
<organism evidence="2 3">
    <name type="scientific">Halodesulfurarchaeum formicicum</name>
    <dbReference type="NCBI Taxonomy" id="1873524"/>
    <lineage>
        <taxon>Archaea</taxon>
        <taxon>Methanobacteriati</taxon>
        <taxon>Methanobacteriota</taxon>
        <taxon>Stenosarchaea group</taxon>
        <taxon>Halobacteria</taxon>
        <taxon>Halobacteriales</taxon>
        <taxon>Halobacteriaceae</taxon>
        <taxon>Halodesulfurarchaeum</taxon>
    </lineage>
</organism>
<keyword evidence="1" id="KW-0812">Transmembrane</keyword>
<dbReference type="KEGG" id="hhsr:HSR6_1727"/>
<keyword evidence="1" id="KW-0472">Membrane</keyword>
<protein>
    <submittedName>
        <fullName evidence="2">Uncharacterized protein</fullName>
    </submittedName>
</protein>
<keyword evidence="3" id="KW-1185">Reference proteome</keyword>
<feature type="transmembrane region" description="Helical" evidence="1">
    <location>
        <begin position="67"/>
        <end position="88"/>
    </location>
</feature>
<reference evidence="3" key="1">
    <citation type="submission" date="2016-08" db="EMBL/GenBank/DDBJ databases">
        <title>Discovery of first anaerobic lithoheterotrophic haloarchae widely represented in hypersaline habitats.</title>
        <authorList>
            <person name="Sorokin D.Y."/>
            <person name="Kublanov I.V."/>
            <person name="Roman P."/>
            <person name="Sinninghe Damste J.S."/>
            <person name="Golyshin P.N."/>
            <person name="Rojo D."/>
            <person name="Ciordia S."/>
            <person name="Mena Md.C."/>
            <person name="Ferrer M."/>
            <person name="Smedile F."/>
            <person name="Messina E."/>
            <person name="La Cono V."/>
            <person name="Yakimov M.M."/>
        </authorList>
    </citation>
    <scope>NUCLEOTIDE SEQUENCE [LARGE SCALE GENOMIC DNA]</scope>
    <source>
        <strain evidence="3">HSR6</strain>
    </source>
</reference>
<evidence type="ECO:0000313" key="2">
    <source>
        <dbReference type="EMBL" id="APE96164.1"/>
    </source>
</evidence>
<feature type="transmembrane region" description="Helical" evidence="1">
    <location>
        <begin position="20"/>
        <end position="40"/>
    </location>
</feature>
<dbReference type="GeneID" id="30418256"/>
<name>A0A1J1ADE1_9EURY</name>
<evidence type="ECO:0000256" key="1">
    <source>
        <dbReference type="SAM" id="Phobius"/>
    </source>
</evidence>
<dbReference type="EMBL" id="CP016804">
    <property type="protein sequence ID" value="APE96164.1"/>
    <property type="molecule type" value="Genomic_DNA"/>
</dbReference>
<proteinExistence type="predicted"/>
<dbReference type="RefSeq" id="WP_071933363.1">
    <property type="nucleotide sequence ID" value="NZ_CP016804.1"/>
</dbReference>